<dbReference type="Proteomes" id="UP000268059">
    <property type="component" value="Chromosome"/>
</dbReference>
<reference evidence="1 2" key="1">
    <citation type="submission" date="2018-11" db="EMBL/GenBank/DDBJ databases">
        <title>Novel Erysipelotrichaceae bacterium isolated from small intestine of a swine.</title>
        <authorList>
            <person name="Kim J.S."/>
            <person name="Choe H."/>
            <person name="Lee Y.R."/>
            <person name="Kim K.M."/>
            <person name="Park D.S."/>
        </authorList>
    </citation>
    <scope>NUCLEOTIDE SEQUENCE [LARGE SCALE GENOMIC DNA]</scope>
    <source>
        <strain evidence="1 2">SG0102</strain>
    </source>
</reference>
<gene>
    <name evidence="1" type="ORF">SG0102_01190</name>
</gene>
<keyword evidence="2" id="KW-1185">Reference proteome</keyword>
<dbReference type="GO" id="GO:1901135">
    <property type="term" value="P:carbohydrate derivative metabolic process"/>
    <property type="evidence" value="ECO:0007669"/>
    <property type="project" value="InterPro"/>
</dbReference>
<protein>
    <recommendedName>
        <fullName evidence="3">SIS domain-containing protein</fullName>
    </recommendedName>
</protein>
<dbReference type="SUPFAM" id="SSF53697">
    <property type="entry name" value="SIS domain"/>
    <property type="match status" value="1"/>
</dbReference>
<name>A0A3G9J9Y1_9FIRM</name>
<dbReference type="InParanoid" id="A0A3G9J9Y1"/>
<dbReference type="AlphaFoldDB" id="A0A3G9J9Y1"/>
<proteinExistence type="predicted"/>
<sequence length="264" mass="31432">MDIVLSRILRFLNGALVIDDMYRVGAFIVQHYNKMKCYSEEDICIEGAFKKEDVERFYHLLGFKEYQDFQNQLVADLELRNNEIQLRMIGLQLVDYFKDLKIKENEAQFLQKIDDIVYDIYKANRIVIVGSHFPSCLAVDFQTDMINLGKNVIEYHHCDQDFEFYEDDVVFFLTQTGRTMKRADRSLIDDYIKRAQIVIITQNPKITSYENIPAKHVLQVLGKYDGIQFNYQLMRIFDLLRIRYYFKYYIADDSVNYQRSALSE</sequence>
<dbReference type="EMBL" id="AP019309">
    <property type="protein sequence ID" value="BBH25185.1"/>
    <property type="molecule type" value="Genomic_DNA"/>
</dbReference>
<dbReference type="GO" id="GO:0097367">
    <property type="term" value="F:carbohydrate derivative binding"/>
    <property type="evidence" value="ECO:0007669"/>
    <property type="project" value="InterPro"/>
</dbReference>
<dbReference type="InterPro" id="IPR046348">
    <property type="entry name" value="SIS_dom_sf"/>
</dbReference>
<accession>A0A3G9J9Y1</accession>
<evidence type="ECO:0008006" key="3">
    <source>
        <dbReference type="Google" id="ProtNLM"/>
    </source>
</evidence>
<evidence type="ECO:0000313" key="2">
    <source>
        <dbReference type="Proteomes" id="UP000268059"/>
    </source>
</evidence>
<evidence type="ECO:0000313" key="1">
    <source>
        <dbReference type="EMBL" id="BBH25185.1"/>
    </source>
</evidence>
<organism evidence="1 2">
    <name type="scientific">Intestinibaculum porci</name>
    <dbReference type="NCBI Taxonomy" id="2487118"/>
    <lineage>
        <taxon>Bacteria</taxon>
        <taxon>Bacillati</taxon>
        <taxon>Bacillota</taxon>
        <taxon>Erysipelotrichia</taxon>
        <taxon>Erysipelotrichales</taxon>
        <taxon>Erysipelotrichaceae</taxon>
        <taxon>Intestinibaculum</taxon>
    </lineage>
</organism>
<dbReference type="Gene3D" id="3.40.50.10490">
    <property type="entry name" value="Glucose-6-phosphate isomerase like protein, domain 1"/>
    <property type="match status" value="1"/>
</dbReference>
<dbReference type="KEGG" id="ebm:SG0102_01190"/>